<dbReference type="InterPro" id="IPR013833">
    <property type="entry name" value="Cyt_c_oxidase_su3_a-hlx"/>
</dbReference>
<dbReference type="Gene3D" id="1.20.120.80">
    <property type="entry name" value="Cytochrome c oxidase, subunit III, four-helix bundle"/>
    <property type="match status" value="1"/>
</dbReference>
<evidence type="ECO:0000313" key="20">
    <source>
        <dbReference type="EMBL" id="AGH16709.1"/>
    </source>
</evidence>
<evidence type="ECO:0000256" key="3">
    <source>
        <dbReference type="ARBA" id="ARBA00011700"/>
    </source>
</evidence>
<feature type="domain" description="Heme-copper oxidase subunit III family profile" evidence="19">
    <location>
        <begin position="1"/>
        <end position="209"/>
    </location>
</feature>
<proteinExistence type="inferred from homology"/>
<comment type="similarity">
    <text evidence="2 17">Belongs to the cytochrome c oxidase subunit 3 family.</text>
</comment>
<dbReference type="SUPFAM" id="SSF81452">
    <property type="entry name" value="Cytochrome c oxidase subunit III-like"/>
    <property type="match status" value="1"/>
</dbReference>
<evidence type="ECO:0000256" key="2">
    <source>
        <dbReference type="ARBA" id="ARBA00010581"/>
    </source>
</evidence>
<evidence type="ECO:0000256" key="5">
    <source>
        <dbReference type="ARBA" id="ARBA00022448"/>
    </source>
</evidence>
<evidence type="ECO:0000256" key="10">
    <source>
        <dbReference type="ARBA" id="ARBA00023002"/>
    </source>
</evidence>
<keyword evidence="5" id="KW-0813">Transport</keyword>
<evidence type="ECO:0000313" key="21">
    <source>
        <dbReference type="Proteomes" id="UP000011820"/>
    </source>
</evidence>
<dbReference type="PROSITE" id="PS50253">
    <property type="entry name" value="COX3"/>
    <property type="match status" value="1"/>
</dbReference>
<feature type="transmembrane region" description="Helical" evidence="18">
    <location>
        <begin position="183"/>
        <end position="207"/>
    </location>
</feature>
<dbReference type="PANTHER" id="PTHR11403">
    <property type="entry name" value="CYTOCHROME C OXIDASE SUBUNIT III"/>
    <property type="match status" value="1"/>
</dbReference>
<dbReference type="PANTHER" id="PTHR11403:SF2">
    <property type="entry name" value="CYTOCHROME BO(3) UBIQUINOL OXIDASE SUBUNIT 3"/>
    <property type="match status" value="1"/>
</dbReference>
<keyword evidence="9 18" id="KW-1133">Transmembrane helix</keyword>
<evidence type="ECO:0000256" key="18">
    <source>
        <dbReference type="SAM" id="Phobius"/>
    </source>
</evidence>
<evidence type="ECO:0000256" key="7">
    <source>
        <dbReference type="ARBA" id="ARBA00022692"/>
    </source>
</evidence>
<keyword evidence="10" id="KW-0560">Oxidoreductase</keyword>
<evidence type="ECO:0000256" key="6">
    <source>
        <dbReference type="ARBA" id="ARBA00022475"/>
    </source>
</evidence>
<comment type="subcellular location">
    <subcellularLocation>
        <location evidence="1 17">Cell membrane</location>
        <topology evidence="1 17">Multi-pass membrane protein</topology>
    </subcellularLocation>
</comment>
<organism evidence="20 21">
    <name type="scientific">Candidatus Liberibacter asiaticus str. gxpsy</name>
    <dbReference type="NCBI Taxonomy" id="1174529"/>
    <lineage>
        <taxon>Bacteria</taxon>
        <taxon>Pseudomonadati</taxon>
        <taxon>Pseudomonadota</taxon>
        <taxon>Alphaproteobacteria</taxon>
        <taxon>Hyphomicrobiales</taxon>
        <taxon>Rhizobiaceae</taxon>
        <taxon>Liberibacter</taxon>
    </lineage>
</organism>
<evidence type="ECO:0000256" key="8">
    <source>
        <dbReference type="ARBA" id="ARBA00022982"/>
    </source>
</evidence>
<dbReference type="InterPro" id="IPR014206">
    <property type="entry name" value="Cyt_c_ubiqinol_oxidase_su3"/>
</dbReference>
<keyword evidence="21" id="KW-1185">Reference proteome</keyword>
<evidence type="ECO:0000256" key="17">
    <source>
        <dbReference type="RuleBase" id="RU003376"/>
    </source>
</evidence>
<evidence type="ECO:0000256" key="15">
    <source>
        <dbReference type="ARBA" id="ARBA00032189"/>
    </source>
</evidence>
<feature type="transmembrane region" description="Helical" evidence="18">
    <location>
        <begin position="144"/>
        <end position="171"/>
    </location>
</feature>
<comment type="function">
    <text evidence="12">Cytochrome bo(3) ubiquinol terminal oxidase is the component of the aerobic respiratory chain of E.coli that predominates when cells are grown at high aeration. Has proton pump activity across the membrane in addition to electron transfer, pumping 2 protons/electron.</text>
</comment>
<gene>
    <name evidence="20" type="ORF">WSI_01695</name>
</gene>
<dbReference type="Pfam" id="PF00510">
    <property type="entry name" value="COX3"/>
    <property type="match status" value="1"/>
</dbReference>
<evidence type="ECO:0000259" key="19">
    <source>
        <dbReference type="PROSITE" id="PS50253"/>
    </source>
</evidence>
<comment type="subunit">
    <text evidence="3">Heterooctamer of two A chains, two B chains, two C chains and two D chains.</text>
</comment>
<evidence type="ECO:0000256" key="16">
    <source>
        <dbReference type="ARBA" id="ARBA00032717"/>
    </source>
</evidence>
<evidence type="ECO:0000256" key="11">
    <source>
        <dbReference type="ARBA" id="ARBA00023136"/>
    </source>
</evidence>
<dbReference type="RefSeq" id="WP_012778691.1">
    <property type="nucleotide sequence ID" value="NC_020549.1"/>
</dbReference>
<keyword evidence="11 18" id="KW-0472">Membrane</keyword>
<feature type="transmembrane region" description="Helical" evidence="18">
    <location>
        <begin position="74"/>
        <end position="93"/>
    </location>
</feature>
<evidence type="ECO:0000256" key="13">
    <source>
        <dbReference type="ARBA" id="ARBA00030072"/>
    </source>
</evidence>
<dbReference type="EMBL" id="CP004005">
    <property type="protein sequence ID" value="AGH16709.1"/>
    <property type="molecule type" value="Genomic_DNA"/>
</dbReference>
<dbReference type="InterPro" id="IPR024791">
    <property type="entry name" value="Cyt_c/ubiquinol_Oxase_su3"/>
</dbReference>
<feature type="transmembrane region" description="Helical" evidence="18">
    <location>
        <begin position="31"/>
        <end position="54"/>
    </location>
</feature>
<keyword evidence="7 17" id="KW-0812">Transmembrane</keyword>
<keyword evidence="6" id="KW-1003">Cell membrane</keyword>
<dbReference type="GeneID" id="93076713"/>
<keyword evidence="8" id="KW-0249">Electron transport</keyword>
<evidence type="ECO:0000256" key="9">
    <source>
        <dbReference type="ARBA" id="ARBA00022989"/>
    </source>
</evidence>
<dbReference type="InterPro" id="IPR035973">
    <property type="entry name" value="Cyt_c_oxidase_su3-like_sf"/>
</dbReference>
<evidence type="ECO:0000256" key="14">
    <source>
        <dbReference type="ARBA" id="ARBA00031884"/>
    </source>
</evidence>
<accession>A0ABM5NF01</accession>
<feature type="transmembrane region" description="Helical" evidence="18">
    <location>
        <begin position="105"/>
        <end position="124"/>
    </location>
</feature>
<name>A0ABM5NF01_LIBAS</name>
<dbReference type="InterPro" id="IPR000298">
    <property type="entry name" value="Cyt_c_oxidase-like_su3"/>
</dbReference>
<evidence type="ECO:0000256" key="1">
    <source>
        <dbReference type="ARBA" id="ARBA00004651"/>
    </source>
</evidence>
<dbReference type="NCBIfam" id="TIGR02842">
    <property type="entry name" value="CyoC"/>
    <property type="match status" value="1"/>
</dbReference>
<sequence length="210" mass="23840">MSRQKIGKSPNFSLFYVKDKKESCVDHDGTYLGFWIYLMSDCLMFAVFFVTYAVLGKNYAAGPAPIDVFDISGIFVSTIVLLLSSLSCSFAMLASATKRLIHKTVSWLLVTAFFGMIFIIMEIYEFAHLISMEAVPQRSAFLSSFFALVGLHGLHVFFGLIWLFVLVIQILKKGLISGNQRRLICLSMFWHFLDLIWICVFSFVYLMGVV</sequence>
<protein>
    <recommendedName>
        <fullName evidence="4">Cytochrome bo(3) ubiquinol oxidase subunit 3</fullName>
    </recommendedName>
    <alternativeName>
        <fullName evidence="15">Cytochrome o ubiquinol oxidase subunit 3</fullName>
    </alternativeName>
    <alternativeName>
        <fullName evidence="13">Oxidase bo(3) subunit 3</fullName>
    </alternativeName>
    <alternativeName>
        <fullName evidence="16">Ubiquinol oxidase polypeptide III</fullName>
    </alternativeName>
    <alternativeName>
        <fullName evidence="14">Ubiquinol oxidase subunit 3</fullName>
    </alternativeName>
</protein>
<reference evidence="20 21" key="1">
    <citation type="journal article" date="2013" name="Genome Announc.">
        <title>Complete Genome Sequence of a Chinese Strain of 'Candidatus Liberibacter asiaticus'.</title>
        <authorList>
            <person name="Lin H."/>
            <person name="Han C.S."/>
            <person name="Liu B."/>
            <person name="Lou B."/>
            <person name="Bai X."/>
            <person name="Deng C."/>
            <person name="Civerolo E.L."/>
            <person name="Gupta G."/>
        </authorList>
    </citation>
    <scope>NUCLEOTIDE SEQUENCE [LARGE SCALE GENOMIC DNA]</scope>
    <source>
        <strain evidence="21">gxpsy</strain>
    </source>
</reference>
<dbReference type="Proteomes" id="UP000011820">
    <property type="component" value="Chromosome"/>
</dbReference>
<evidence type="ECO:0000256" key="4">
    <source>
        <dbReference type="ARBA" id="ARBA00014687"/>
    </source>
</evidence>
<evidence type="ECO:0000256" key="12">
    <source>
        <dbReference type="ARBA" id="ARBA00025694"/>
    </source>
</evidence>